<dbReference type="InterPro" id="IPR003284">
    <property type="entry name" value="Sal_SpvB"/>
</dbReference>
<keyword evidence="2" id="KW-0964">Secreted</keyword>
<accession>A0A3S3U8I2</accession>
<evidence type="ECO:0000256" key="2">
    <source>
        <dbReference type="ARBA" id="ARBA00022525"/>
    </source>
</evidence>
<evidence type="ECO:0000313" key="6">
    <source>
        <dbReference type="EMBL" id="RWX44583.1"/>
    </source>
</evidence>
<dbReference type="Proteomes" id="UP000287853">
    <property type="component" value="Unassembled WGS sequence"/>
</dbReference>
<dbReference type="SUPFAM" id="SSF69318">
    <property type="entry name" value="Integrin alpha N-terminal domain"/>
    <property type="match status" value="1"/>
</dbReference>
<evidence type="ECO:0000313" key="7">
    <source>
        <dbReference type="Proteomes" id="UP000287853"/>
    </source>
</evidence>
<dbReference type="PANTHER" id="PTHR44103">
    <property type="entry name" value="PROPROTEIN CONVERTASE P"/>
    <property type="match status" value="1"/>
</dbReference>
<protein>
    <submittedName>
        <fullName evidence="6">Virulence plasmid B protein</fullName>
    </submittedName>
</protein>
<dbReference type="Pfam" id="PF13517">
    <property type="entry name" value="FG-GAP_3"/>
    <property type="match status" value="1"/>
</dbReference>
<evidence type="ECO:0000259" key="5">
    <source>
        <dbReference type="Pfam" id="PF12256"/>
    </source>
</evidence>
<sequence length="750" mass="83631">MRIKTSRYAVLVSLLILLLPFLGTASQDKSGVSPQVISLPSGPGSIEGLGESFEPELNTGSAPFGVAFTLSPGVAGHTPALRLTYNSGYGNTPVGLGWNLNIEYIQRQTDKGLPEYTNNDTFLVSNGGELVPLPDSMYRQKIEGSFIRYKKTADGWEAWRPDGTRLFFGTEENSRQQNARGVFAWFLQREVDTNGNGIEYLYEHDQGMIYLSEIRYSMMSPTLYKAVRLLYEDRPDVLTNYISRSKVVQARRLQKVEVRSASALVRSYRLNYHQSSFLSLLASVTQFGTDSVTALPPLSFAYSVYDHANQQTVVMSNPPPFNTTLENLDTDLVDINGDALPDMVHTDAYSGEHRFYINGGKGNWNPTRTVPDNSPAYTLSTNGVMMSDMNGDGRSDLFIKNSFNFGFYKNTGAMKWESADWQPCSPNPGFSFESQEIRLLDVNNDKLIDVLMDRGSSYAVWLNRSDNVWNNSFDFQTWLPDGNYLSFAASSTKISDMNGDRMQDLVYLLDGHLSYFPSMGNGEFDSQVIMSNAPAGLGQLAEQVEISDIDRNGLADVILVSNGSVKVWFNNARGGFEDPITYTGTPAYTSHSRHRFADMNGDGFTDLLITDDQATDRFAYVDFNSGIHPNLLSKISNGLGMETEINYCSSTEDYLADRDRGEPWTTTLPFPVQVVAGVTVRDLHSGQEYRTEYHYRDGYYDGEEKEFRGFGAVRKLEFGSLKAPTLKNLFTFDVGDSEESRKGLVLSSAS</sequence>
<dbReference type="GO" id="GO:0005737">
    <property type="term" value="C:cytoplasm"/>
    <property type="evidence" value="ECO:0007669"/>
    <property type="project" value="InterPro"/>
</dbReference>
<reference evidence="6 7" key="1">
    <citation type="submission" date="2017-01" db="EMBL/GenBank/DDBJ databases">
        <title>The cable genome- insights into the physiology and evolution of filamentous bacteria capable of sulfide oxidation via long distance electron transfer.</title>
        <authorList>
            <person name="Schreiber L."/>
            <person name="Bjerg J.T."/>
            <person name="Boggild A."/>
            <person name="Van De Vossenberg J."/>
            <person name="Meysman F."/>
            <person name="Nielsen L.P."/>
            <person name="Schramm A."/>
            <person name="Kjeldsen K.U."/>
        </authorList>
    </citation>
    <scope>NUCLEOTIDE SEQUENCE [LARGE SCALE GENOMIC DNA]</scope>
    <source>
        <strain evidence="6">MCF</strain>
    </source>
</reference>
<gene>
    <name evidence="6" type="ORF">H206_01498</name>
</gene>
<dbReference type="Pfam" id="PF03534">
    <property type="entry name" value="SpvB"/>
    <property type="match status" value="1"/>
</dbReference>
<keyword evidence="4" id="KW-0843">Virulence</keyword>
<dbReference type="InterPro" id="IPR028994">
    <property type="entry name" value="Integrin_alpha_N"/>
</dbReference>
<evidence type="ECO:0000256" key="1">
    <source>
        <dbReference type="ARBA" id="ARBA00004613"/>
    </source>
</evidence>
<dbReference type="Gene3D" id="2.130.10.130">
    <property type="entry name" value="Integrin alpha, N-terminal"/>
    <property type="match status" value="2"/>
</dbReference>
<dbReference type="PANTHER" id="PTHR44103:SF1">
    <property type="entry name" value="PROPROTEIN CONVERTASE P"/>
    <property type="match status" value="1"/>
</dbReference>
<name>A0A3S3U8I2_9BACT</name>
<evidence type="ECO:0000256" key="4">
    <source>
        <dbReference type="ARBA" id="ARBA00023026"/>
    </source>
</evidence>
<dbReference type="InterPro" id="IPR013517">
    <property type="entry name" value="FG-GAP"/>
</dbReference>
<evidence type="ECO:0000256" key="3">
    <source>
        <dbReference type="ARBA" id="ARBA00022729"/>
    </source>
</evidence>
<feature type="domain" description="Insecticide toxin TcdB middle/N-terminal" evidence="5">
    <location>
        <begin position="583"/>
        <end position="716"/>
    </location>
</feature>
<keyword evidence="3" id="KW-0732">Signal</keyword>
<organism evidence="6 7">
    <name type="scientific">Candidatus Electrothrix aarhusensis</name>
    <dbReference type="NCBI Taxonomy" id="1859131"/>
    <lineage>
        <taxon>Bacteria</taxon>
        <taxon>Pseudomonadati</taxon>
        <taxon>Thermodesulfobacteriota</taxon>
        <taxon>Desulfobulbia</taxon>
        <taxon>Desulfobulbales</taxon>
        <taxon>Desulfobulbaceae</taxon>
        <taxon>Candidatus Electrothrix</taxon>
    </lineage>
</organism>
<dbReference type="GO" id="GO:0005576">
    <property type="term" value="C:extracellular region"/>
    <property type="evidence" value="ECO:0007669"/>
    <property type="project" value="UniProtKB-SubCell"/>
</dbReference>
<dbReference type="EMBL" id="MTKO01000092">
    <property type="protein sequence ID" value="RWX44583.1"/>
    <property type="molecule type" value="Genomic_DNA"/>
</dbReference>
<dbReference type="AlphaFoldDB" id="A0A3S3U8I2"/>
<comment type="subcellular location">
    <subcellularLocation>
        <location evidence="1">Secreted</location>
    </subcellularLocation>
</comment>
<proteinExistence type="predicted"/>
<dbReference type="InterPro" id="IPR022045">
    <property type="entry name" value="TcdB_toxin_mid/N"/>
</dbReference>
<dbReference type="Pfam" id="PF12256">
    <property type="entry name" value="TcdB_toxin_midN"/>
    <property type="match status" value="1"/>
</dbReference>
<comment type="caution">
    <text evidence="6">The sequence shown here is derived from an EMBL/GenBank/DDBJ whole genome shotgun (WGS) entry which is preliminary data.</text>
</comment>
<keyword evidence="7" id="KW-1185">Reference proteome</keyword>